<dbReference type="InterPro" id="IPR011545">
    <property type="entry name" value="DEAD/DEAH_box_helicase_dom"/>
</dbReference>
<evidence type="ECO:0000256" key="1">
    <source>
        <dbReference type="ARBA" id="ARBA00022741"/>
    </source>
</evidence>
<dbReference type="EC" id="3.6.4.12" evidence="10"/>
<organism evidence="10 11">
    <name type="scientific">Hoyosella altamirensis</name>
    <dbReference type="NCBI Taxonomy" id="616997"/>
    <lineage>
        <taxon>Bacteria</taxon>
        <taxon>Bacillati</taxon>
        <taxon>Actinomycetota</taxon>
        <taxon>Actinomycetes</taxon>
        <taxon>Mycobacteriales</taxon>
        <taxon>Hoyosellaceae</taxon>
        <taxon>Hoyosella</taxon>
    </lineage>
</organism>
<dbReference type="SUPFAM" id="SSF50249">
    <property type="entry name" value="Nucleic acid-binding proteins"/>
    <property type="match status" value="1"/>
</dbReference>
<evidence type="ECO:0000259" key="8">
    <source>
        <dbReference type="PROSITE" id="PS51192"/>
    </source>
</evidence>
<comment type="caution">
    <text evidence="10">The sequence shown here is derived from an EMBL/GenBank/DDBJ whole genome shotgun (WGS) entry which is preliminary data.</text>
</comment>
<dbReference type="NCBIfam" id="NF008167">
    <property type="entry name" value="PRK10917.2-1"/>
    <property type="match status" value="1"/>
</dbReference>
<dbReference type="CDD" id="cd04488">
    <property type="entry name" value="RecG_wedge_OBF"/>
    <property type="match status" value="1"/>
</dbReference>
<dbReference type="RefSeq" id="WP_064440185.1">
    <property type="nucleotide sequence ID" value="NZ_BDDI01000007.1"/>
</dbReference>
<keyword evidence="3 10" id="KW-0378">Hydrolase</keyword>
<dbReference type="PROSITE" id="PS51192">
    <property type="entry name" value="HELICASE_ATP_BIND_1"/>
    <property type="match status" value="1"/>
</dbReference>
<accession>A0A839RI06</accession>
<dbReference type="InterPro" id="IPR014001">
    <property type="entry name" value="Helicase_ATP-bd"/>
</dbReference>
<feature type="domain" description="Helicase C-terminal" evidence="9">
    <location>
        <begin position="516"/>
        <end position="677"/>
    </location>
</feature>
<dbReference type="Pfam" id="PF19833">
    <property type="entry name" value="RecG_dom3_C"/>
    <property type="match status" value="1"/>
</dbReference>
<dbReference type="Pfam" id="PF00270">
    <property type="entry name" value="DEAD"/>
    <property type="match status" value="1"/>
</dbReference>
<dbReference type="PANTHER" id="PTHR47964">
    <property type="entry name" value="ATP-DEPENDENT DNA HELICASE HOMOLOG RECG, CHLOROPLASTIC"/>
    <property type="match status" value="1"/>
</dbReference>
<protein>
    <submittedName>
        <fullName evidence="10">ATP-dependent DNA helicase RecG</fullName>
        <ecNumber evidence="10">3.6.4.12</ecNumber>
    </submittedName>
</protein>
<name>A0A839RI06_9ACTN</name>
<keyword evidence="4 10" id="KW-0347">Helicase</keyword>
<dbReference type="SMART" id="SM00490">
    <property type="entry name" value="HELICc"/>
    <property type="match status" value="1"/>
</dbReference>
<keyword evidence="2" id="KW-0227">DNA damage</keyword>
<evidence type="ECO:0000256" key="2">
    <source>
        <dbReference type="ARBA" id="ARBA00022763"/>
    </source>
</evidence>
<keyword evidence="7" id="KW-0234">DNA repair</keyword>
<evidence type="ECO:0000256" key="3">
    <source>
        <dbReference type="ARBA" id="ARBA00022801"/>
    </source>
</evidence>
<dbReference type="InterPro" id="IPR047112">
    <property type="entry name" value="RecG/Mfd"/>
</dbReference>
<reference evidence="10 11" key="1">
    <citation type="submission" date="2020-08" db="EMBL/GenBank/DDBJ databases">
        <title>Sequencing the genomes of 1000 actinobacteria strains.</title>
        <authorList>
            <person name="Klenk H.-P."/>
        </authorList>
    </citation>
    <scope>NUCLEOTIDE SEQUENCE [LARGE SCALE GENOMIC DNA]</scope>
    <source>
        <strain evidence="10 11">DSM 45258</strain>
    </source>
</reference>
<dbReference type="GO" id="GO:0003678">
    <property type="term" value="F:DNA helicase activity"/>
    <property type="evidence" value="ECO:0007669"/>
    <property type="project" value="UniProtKB-EC"/>
</dbReference>
<dbReference type="InterPro" id="IPR012340">
    <property type="entry name" value="NA-bd_OB-fold"/>
</dbReference>
<keyword evidence="6" id="KW-0238">DNA-binding</keyword>
<dbReference type="GO" id="GO:0005524">
    <property type="term" value="F:ATP binding"/>
    <property type="evidence" value="ECO:0007669"/>
    <property type="project" value="UniProtKB-KW"/>
</dbReference>
<dbReference type="InterPro" id="IPR027417">
    <property type="entry name" value="P-loop_NTPase"/>
</dbReference>
<dbReference type="InterPro" id="IPR045562">
    <property type="entry name" value="RecG_dom3_C"/>
</dbReference>
<evidence type="ECO:0000256" key="4">
    <source>
        <dbReference type="ARBA" id="ARBA00022806"/>
    </source>
</evidence>
<evidence type="ECO:0000313" key="10">
    <source>
        <dbReference type="EMBL" id="MBB3036265.1"/>
    </source>
</evidence>
<feature type="domain" description="Helicase ATP-binding" evidence="8">
    <location>
        <begin position="304"/>
        <end position="479"/>
    </location>
</feature>
<dbReference type="AlphaFoldDB" id="A0A839RI06"/>
<keyword evidence="1" id="KW-0547">Nucleotide-binding</keyword>
<evidence type="ECO:0000256" key="7">
    <source>
        <dbReference type="ARBA" id="ARBA00023204"/>
    </source>
</evidence>
<dbReference type="OrthoDB" id="9804325at2"/>
<evidence type="ECO:0000313" key="11">
    <source>
        <dbReference type="Proteomes" id="UP000567922"/>
    </source>
</evidence>
<dbReference type="Proteomes" id="UP000567922">
    <property type="component" value="Unassembled WGS sequence"/>
</dbReference>
<evidence type="ECO:0000256" key="6">
    <source>
        <dbReference type="ARBA" id="ARBA00023125"/>
    </source>
</evidence>
<evidence type="ECO:0000259" key="9">
    <source>
        <dbReference type="PROSITE" id="PS51194"/>
    </source>
</evidence>
<dbReference type="CDD" id="cd17992">
    <property type="entry name" value="DEXHc_RecG"/>
    <property type="match status" value="1"/>
</dbReference>
<sequence>MEAGVSLTDRLDGLLGRGVSAKLENEFGITSVVHLLQHYPRRYARGGMPLGEDEAQAGDHITVVATIARVDEIRMKPPKKGSFLKVTLHADTQRLEATFFNPKVLRHVMKPGKKMMFSGTVGFFRKNMQLTHPSYLELRETADAESVRGSGQLAELARAAQKADSDIESDLLRDIIPIYPSTKNIQSWEIWSCVRIVLDQLAPLPEMLPEEVVTQNQLLSYDQAIRLIHLPDSEADFRNAQDRLRFDEALLMQLILAQQRVTESRRSAPSMPAKAEGIAARFDTNLPFTLTGGQRAAGETIAERIAQPAPMNVLLQGEVGSGKTIVALRAMLQAIDAGYQCALLAPTEVLATQHYRSLRSMLGALGQGGELGADDYATGVVLLTGSMTVSQRKTALLKIVTGDAGLVIGTHALIQDTVEFFNLGLVVIDEQHRFGVEQRDHLRGKAQAGKTPHMLVMTATPIPRTIAMTVFGALEVITLRELPRGRSPISTKVLALSMSRKWLPRVWERIVEEAAQGRQAYVVCSRIGDDESGPAGNGSEAPSTTAVVDMFGYLRSGPLAELRVGLLHGRLPADEKDRVMRDFSAGEIDVLVCTTVIEVGVDVPNATVMAIVDADRFGVSQLHQLRGRVGRGAHAGLCILMSEAAEGSSALHRLSAVAATTDGFRLAELDLQQRREGDVLGSAQSGTRSSLKLLSLLDHGAVIEKARDIADAMVTEDPELARAPQLAAMVNAMGDGAGIDYLDMT</sequence>
<dbReference type="SUPFAM" id="SSF52540">
    <property type="entry name" value="P-loop containing nucleoside triphosphate hydrolases"/>
    <property type="match status" value="2"/>
</dbReference>
<dbReference type="Gene3D" id="3.40.50.300">
    <property type="entry name" value="P-loop containing nucleotide triphosphate hydrolases"/>
    <property type="match status" value="2"/>
</dbReference>
<dbReference type="PANTHER" id="PTHR47964:SF1">
    <property type="entry name" value="ATP-DEPENDENT DNA HELICASE HOMOLOG RECG, CHLOROPLASTIC"/>
    <property type="match status" value="1"/>
</dbReference>
<dbReference type="EMBL" id="JACHWS010000001">
    <property type="protein sequence ID" value="MBB3036265.1"/>
    <property type="molecule type" value="Genomic_DNA"/>
</dbReference>
<dbReference type="PROSITE" id="PS51194">
    <property type="entry name" value="HELICASE_CTER"/>
    <property type="match status" value="1"/>
</dbReference>
<dbReference type="SMART" id="SM00487">
    <property type="entry name" value="DEXDc"/>
    <property type="match status" value="1"/>
</dbReference>
<keyword evidence="11" id="KW-1185">Reference proteome</keyword>
<dbReference type="GO" id="GO:0006281">
    <property type="term" value="P:DNA repair"/>
    <property type="evidence" value="ECO:0007669"/>
    <property type="project" value="UniProtKB-KW"/>
</dbReference>
<dbReference type="InterPro" id="IPR001650">
    <property type="entry name" value="Helicase_C-like"/>
</dbReference>
<evidence type="ECO:0000256" key="5">
    <source>
        <dbReference type="ARBA" id="ARBA00022840"/>
    </source>
</evidence>
<dbReference type="GO" id="GO:0003677">
    <property type="term" value="F:DNA binding"/>
    <property type="evidence" value="ECO:0007669"/>
    <property type="project" value="UniProtKB-KW"/>
</dbReference>
<dbReference type="GO" id="GO:0016787">
    <property type="term" value="F:hydrolase activity"/>
    <property type="evidence" value="ECO:0007669"/>
    <property type="project" value="UniProtKB-KW"/>
</dbReference>
<dbReference type="Gene3D" id="2.40.50.140">
    <property type="entry name" value="Nucleic acid-binding proteins"/>
    <property type="match status" value="1"/>
</dbReference>
<keyword evidence="5" id="KW-0067">ATP-binding</keyword>
<dbReference type="Pfam" id="PF00271">
    <property type="entry name" value="Helicase_C"/>
    <property type="match status" value="1"/>
</dbReference>
<gene>
    <name evidence="10" type="ORF">FHU29_000699</name>
</gene>
<proteinExistence type="predicted"/>